<dbReference type="PANTHER" id="PTHR34388:SF1">
    <property type="entry name" value="DNA POLYMERASE III SUBUNIT DELTA"/>
    <property type="match status" value="1"/>
</dbReference>
<keyword evidence="2" id="KW-0808">Transferase</keyword>
<dbReference type="GO" id="GO:0006261">
    <property type="term" value="P:DNA-templated DNA replication"/>
    <property type="evidence" value="ECO:0007669"/>
    <property type="project" value="TreeGrafter"/>
</dbReference>
<dbReference type="PANTHER" id="PTHR34388">
    <property type="entry name" value="DNA POLYMERASE III SUBUNIT DELTA"/>
    <property type="match status" value="1"/>
</dbReference>
<keyword evidence="3" id="KW-0548">Nucleotidyltransferase</keyword>
<feature type="domain" description="DNA polymerase III delta subunit-like C-terminal" evidence="9">
    <location>
        <begin position="233"/>
        <end position="342"/>
    </location>
</feature>
<dbReference type="EC" id="2.7.7.7" evidence="1"/>
<proteinExistence type="inferred from homology"/>
<dbReference type="InterPro" id="IPR048466">
    <property type="entry name" value="DNA_pol3_delta-like_C"/>
</dbReference>
<dbReference type="GO" id="GO:0003677">
    <property type="term" value="F:DNA binding"/>
    <property type="evidence" value="ECO:0007669"/>
    <property type="project" value="InterPro"/>
</dbReference>
<comment type="caution">
    <text evidence="10">The sequence shown here is derived from an EMBL/GenBank/DDBJ whole genome shotgun (WGS) entry which is preliminary data.</text>
</comment>
<comment type="similarity">
    <text evidence="6">Belongs to the DNA polymerase HolA subunit family.</text>
</comment>
<evidence type="ECO:0000313" key="11">
    <source>
        <dbReference type="Proteomes" id="UP000441772"/>
    </source>
</evidence>
<gene>
    <name evidence="10" type="ORF">F7D09_0556</name>
</gene>
<dbReference type="EMBL" id="WBVT01000005">
    <property type="protein sequence ID" value="KAB7791010.1"/>
    <property type="molecule type" value="Genomic_DNA"/>
</dbReference>
<evidence type="ECO:0000256" key="7">
    <source>
        <dbReference type="ARBA" id="ARBA00049244"/>
    </source>
</evidence>
<evidence type="ECO:0000256" key="8">
    <source>
        <dbReference type="SAM" id="MobiDB-lite"/>
    </source>
</evidence>
<comment type="catalytic activity">
    <reaction evidence="7">
        <text>DNA(n) + a 2'-deoxyribonucleoside 5'-triphosphate = DNA(n+1) + diphosphate</text>
        <dbReference type="Rhea" id="RHEA:22508"/>
        <dbReference type="Rhea" id="RHEA-COMP:17339"/>
        <dbReference type="Rhea" id="RHEA-COMP:17340"/>
        <dbReference type="ChEBI" id="CHEBI:33019"/>
        <dbReference type="ChEBI" id="CHEBI:61560"/>
        <dbReference type="ChEBI" id="CHEBI:173112"/>
        <dbReference type="EC" id="2.7.7.7"/>
    </reaction>
</comment>
<evidence type="ECO:0000256" key="1">
    <source>
        <dbReference type="ARBA" id="ARBA00012417"/>
    </source>
</evidence>
<accession>A0A6I1GH65</accession>
<evidence type="ECO:0000256" key="5">
    <source>
        <dbReference type="ARBA" id="ARBA00022932"/>
    </source>
</evidence>
<dbReference type="Proteomes" id="UP000441772">
    <property type="component" value="Unassembled WGS sequence"/>
</dbReference>
<evidence type="ECO:0000259" key="9">
    <source>
        <dbReference type="Pfam" id="PF21694"/>
    </source>
</evidence>
<evidence type="ECO:0000313" key="10">
    <source>
        <dbReference type="EMBL" id="KAB7791010.1"/>
    </source>
</evidence>
<dbReference type="Gene3D" id="1.20.272.10">
    <property type="match status" value="1"/>
</dbReference>
<evidence type="ECO:0000256" key="4">
    <source>
        <dbReference type="ARBA" id="ARBA00022705"/>
    </source>
</evidence>
<dbReference type="Pfam" id="PF21694">
    <property type="entry name" value="DNA_pol3_delta_C"/>
    <property type="match status" value="1"/>
</dbReference>
<dbReference type="GO" id="GO:0009360">
    <property type="term" value="C:DNA polymerase III complex"/>
    <property type="evidence" value="ECO:0007669"/>
    <property type="project" value="TreeGrafter"/>
</dbReference>
<reference evidence="10 11" key="1">
    <citation type="submission" date="2019-09" db="EMBL/GenBank/DDBJ databases">
        <title>Characterization of the phylogenetic diversity of two novel species belonging to the genus Bifidobacterium: Bifidobacterium cebidarum sp. nov. and Bifidobacterium leontopitheci sp. nov.</title>
        <authorList>
            <person name="Lugli G.A."/>
            <person name="Duranti S."/>
            <person name="Milani C."/>
            <person name="Turroni F."/>
            <person name="Ventura M."/>
        </authorList>
    </citation>
    <scope>NUCLEOTIDE SEQUENCE [LARGE SCALE GENOMIC DNA]</scope>
    <source>
        <strain evidence="10 11">LMG 31471</strain>
    </source>
</reference>
<organism evidence="10 11">
    <name type="scientific">Bifidobacterium leontopitheci</name>
    <dbReference type="NCBI Taxonomy" id="2650774"/>
    <lineage>
        <taxon>Bacteria</taxon>
        <taxon>Bacillati</taxon>
        <taxon>Actinomycetota</taxon>
        <taxon>Actinomycetes</taxon>
        <taxon>Bifidobacteriales</taxon>
        <taxon>Bifidobacteriaceae</taxon>
        <taxon>Bifidobacterium</taxon>
    </lineage>
</organism>
<keyword evidence="4" id="KW-0235">DNA replication</keyword>
<protein>
    <recommendedName>
        <fullName evidence="1">DNA-directed DNA polymerase</fullName>
        <ecNumber evidence="1">2.7.7.7</ecNumber>
    </recommendedName>
</protein>
<evidence type="ECO:0000256" key="3">
    <source>
        <dbReference type="ARBA" id="ARBA00022695"/>
    </source>
</evidence>
<dbReference type="InterPro" id="IPR008921">
    <property type="entry name" value="DNA_pol3_clamp-load_cplx_C"/>
</dbReference>
<feature type="region of interest" description="Disordered" evidence="8">
    <location>
        <begin position="1"/>
        <end position="22"/>
    </location>
</feature>
<name>A0A6I1GH65_9BIFI</name>
<dbReference type="GO" id="GO:0003887">
    <property type="term" value="F:DNA-directed DNA polymerase activity"/>
    <property type="evidence" value="ECO:0007669"/>
    <property type="project" value="UniProtKB-KW"/>
</dbReference>
<dbReference type="InterPro" id="IPR005790">
    <property type="entry name" value="DNA_polIII_delta"/>
</dbReference>
<evidence type="ECO:0000256" key="6">
    <source>
        <dbReference type="ARBA" id="ARBA00034754"/>
    </source>
</evidence>
<evidence type="ECO:0000256" key="2">
    <source>
        <dbReference type="ARBA" id="ARBA00022679"/>
    </source>
</evidence>
<dbReference type="SUPFAM" id="SSF48019">
    <property type="entry name" value="post-AAA+ oligomerization domain-like"/>
    <property type="match status" value="1"/>
</dbReference>
<keyword evidence="5" id="KW-0239">DNA-directed DNA polymerase</keyword>
<dbReference type="AlphaFoldDB" id="A0A6I1GH65"/>
<dbReference type="NCBIfam" id="TIGR01128">
    <property type="entry name" value="holA"/>
    <property type="match status" value="1"/>
</dbReference>
<keyword evidence="11" id="KW-1185">Reference proteome</keyword>
<sequence>MTVQPTGKTAASRRRSLSSDMGTLETMADKASTNPVITIVTGGDPYLNDQTTRDLCGKALRRHPDAELVELDASTCDRYAFDEAVSPSLLSECAVVRIDNLQNADDKLGEAIVNYCRQAKTHPNDASPVICRHEGGMKGKRLIDQLVKAGARQQPVPDLKKAEAKLNFVVGRFEQQHRRIDPMAAQQLVAVLGERTGELAAMCDQLCFDFDDNPIGLERVNQYLTSNPQVTGFAVADKAIEGRAAQAIIDMRSAVEQGTDPIALIGALAMKLRTLAKASAVRSGTITAAQAKTNPWVLKNATRQLSGWTSDGLARCIRQLAWADEQSKTNGGDPIYALETCIELISHKGRQTR</sequence>